<sequence length="325" mass="34185">MSSALAALAEVLTVELKLNPRTTHSAATSVTSTMQLLIPATSWNWPTDTNGTSSGALYDFCSWMPESASAAQPFTPSTIRFSDGYQQFLNGLRIDGSITHALEKFSDDTYYTTVLYAESGQPRQPAWNISQFPQAWLADVSGDPSTGGTIHVTLPTAGEPGGPADTTCFGLVSPDGADRPAPLSAGPGQSVDIHADAWGQISVRPAGWYDGAFLALRSGGPFNPGITADQFFGPNGLLRNMLTGLCVALNPTVTASVTADFATRLRGAREAGSSLRVGGIRFDSFQVGTRVDPRNGTVQLTASPTSNSPHPVIVGAIVRRVGNRI</sequence>
<evidence type="ECO:0000313" key="1">
    <source>
        <dbReference type="EMBL" id="MBB2893955.1"/>
    </source>
</evidence>
<evidence type="ECO:0000313" key="2">
    <source>
        <dbReference type="Proteomes" id="UP000559182"/>
    </source>
</evidence>
<dbReference type="AlphaFoldDB" id="A0A839NFN8"/>
<comment type="caution">
    <text evidence="1">The sequence shown here is derived from an EMBL/GenBank/DDBJ whole genome shotgun (WGS) entry which is preliminary data.</text>
</comment>
<dbReference type="RefSeq" id="WP_183322422.1">
    <property type="nucleotide sequence ID" value="NZ_JACHVQ010000004.1"/>
</dbReference>
<name>A0A839NFN8_9MICO</name>
<accession>A0A839NFN8</accession>
<gene>
    <name evidence="1" type="ORF">FHU39_003991</name>
</gene>
<reference evidence="1 2" key="1">
    <citation type="submission" date="2020-08" db="EMBL/GenBank/DDBJ databases">
        <title>Sequencing the genomes of 1000 actinobacteria strains.</title>
        <authorList>
            <person name="Klenk H.-P."/>
        </authorList>
    </citation>
    <scope>NUCLEOTIDE SEQUENCE [LARGE SCALE GENOMIC DNA]</scope>
    <source>
        <strain evidence="1 2">DSM 105369</strain>
    </source>
</reference>
<proteinExistence type="predicted"/>
<organism evidence="1 2">
    <name type="scientific">Flexivirga oryzae</name>
    <dbReference type="NCBI Taxonomy" id="1794944"/>
    <lineage>
        <taxon>Bacteria</taxon>
        <taxon>Bacillati</taxon>
        <taxon>Actinomycetota</taxon>
        <taxon>Actinomycetes</taxon>
        <taxon>Micrococcales</taxon>
        <taxon>Dermacoccaceae</taxon>
        <taxon>Flexivirga</taxon>
    </lineage>
</organism>
<protein>
    <submittedName>
        <fullName evidence="1">Uncharacterized protein</fullName>
    </submittedName>
</protein>
<dbReference type="Proteomes" id="UP000559182">
    <property type="component" value="Unassembled WGS sequence"/>
</dbReference>
<keyword evidence="2" id="KW-1185">Reference proteome</keyword>
<dbReference type="EMBL" id="JACHVQ010000004">
    <property type="protein sequence ID" value="MBB2893955.1"/>
    <property type="molecule type" value="Genomic_DNA"/>
</dbReference>